<protein>
    <submittedName>
        <fullName evidence="2">Uncharacterized protein</fullName>
    </submittedName>
</protein>
<reference evidence="2 3" key="1">
    <citation type="submission" date="2014-09" db="EMBL/GenBank/DDBJ databases">
        <authorList>
            <person name="Magalhaes I.L.F."/>
            <person name="Oliveira U."/>
            <person name="Santos F.R."/>
            <person name="Vidigal T.H.D.A."/>
            <person name="Brescovit A.D."/>
            <person name="Santos A.J."/>
        </authorList>
    </citation>
    <scope>NUCLEOTIDE SEQUENCE [LARGE SCALE GENOMIC DNA]</scope>
</reference>
<sequence length="63" mass="7217">MAAALPTLPRTYKPSSSNNSRLQFHASHLRILFERASISFPSPSFPLHPTFLLRRQILEKDPE</sequence>
<organism evidence="2 3">
    <name type="scientific">Ceraceosorus bombacis</name>
    <dbReference type="NCBI Taxonomy" id="401625"/>
    <lineage>
        <taxon>Eukaryota</taxon>
        <taxon>Fungi</taxon>
        <taxon>Dikarya</taxon>
        <taxon>Basidiomycota</taxon>
        <taxon>Ustilaginomycotina</taxon>
        <taxon>Exobasidiomycetes</taxon>
        <taxon>Ceraceosorales</taxon>
        <taxon>Ceraceosoraceae</taxon>
        <taxon>Ceraceosorus</taxon>
    </lineage>
</organism>
<evidence type="ECO:0000313" key="2">
    <source>
        <dbReference type="EMBL" id="CEH15617.1"/>
    </source>
</evidence>
<keyword evidence="3" id="KW-1185">Reference proteome</keyword>
<proteinExistence type="predicted"/>
<evidence type="ECO:0000256" key="1">
    <source>
        <dbReference type="SAM" id="MobiDB-lite"/>
    </source>
</evidence>
<name>A0A0P1BHF9_9BASI</name>
<dbReference type="EMBL" id="CCYA01000267">
    <property type="protein sequence ID" value="CEH15617.1"/>
    <property type="molecule type" value="Genomic_DNA"/>
</dbReference>
<dbReference type="Proteomes" id="UP000054845">
    <property type="component" value="Unassembled WGS sequence"/>
</dbReference>
<accession>A0A0P1BHF9</accession>
<evidence type="ECO:0000313" key="3">
    <source>
        <dbReference type="Proteomes" id="UP000054845"/>
    </source>
</evidence>
<dbReference type="AlphaFoldDB" id="A0A0P1BHF9"/>
<feature type="region of interest" description="Disordered" evidence="1">
    <location>
        <begin position="1"/>
        <end position="20"/>
    </location>
</feature>